<organism evidence="15 16">
    <name type="scientific">Blumeria graminis f. sp. triticale</name>
    <dbReference type="NCBI Taxonomy" id="1689686"/>
    <lineage>
        <taxon>Eukaryota</taxon>
        <taxon>Fungi</taxon>
        <taxon>Dikarya</taxon>
        <taxon>Ascomycota</taxon>
        <taxon>Pezizomycotina</taxon>
        <taxon>Leotiomycetes</taxon>
        <taxon>Erysiphales</taxon>
        <taxon>Erysiphaceae</taxon>
        <taxon>Blumeria</taxon>
    </lineage>
</organism>
<dbReference type="Pfam" id="PF09497">
    <property type="entry name" value="Med12"/>
    <property type="match status" value="1"/>
</dbReference>
<evidence type="ECO:0000256" key="6">
    <source>
        <dbReference type="ARBA" id="ARBA00023015"/>
    </source>
</evidence>
<comment type="function">
    <text evidence="10">Component of the SRB8-11 complex. The SRB8-11 complex is a regulatory module of the Mediator complex which is itself involved in regulation of basal and activated RNA polymerase II-dependent transcription. The SRB8-11 complex may be involved in the transcriptional repression of a subset of genes regulated by Mediator. It may inhibit the association of the Mediator complex with RNA polymerase II to form the holoenzyme complex.</text>
</comment>
<dbReference type="GO" id="GO:0003712">
    <property type="term" value="F:transcription coregulator activity"/>
    <property type="evidence" value="ECO:0007669"/>
    <property type="project" value="InterPro"/>
</dbReference>
<proteinExistence type="inferred from homology"/>
<dbReference type="SMART" id="SM01281">
    <property type="entry name" value="Med12"/>
    <property type="match status" value="1"/>
</dbReference>
<comment type="subunit">
    <text evidence="3">Component of the SRB8-11 complex, which itself associates with the Mediator complex.</text>
</comment>
<dbReference type="InterPro" id="IPR019035">
    <property type="entry name" value="Mediator_Med12"/>
</dbReference>
<evidence type="ECO:0000256" key="5">
    <source>
        <dbReference type="ARBA" id="ARBA00022491"/>
    </source>
</evidence>
<dbReference type="Pfam" id="PF25326">
    <property type="entry name" value="ARM_SRB8"/>
    <property type="match status" value="1"/>
</dbReference>
<keyword evidence="12" id="KW-0175">Coiled coil</keyword>
<comment type="similarity">
    <text evidence="2">Belongs to the Mediator complex subunit 12 family.</text>
</comment>
<evidence type="ECO:0000256" key="1">
    <source>
        <dbReference type="ARBA" id="ARBA00004123"/>
    </source>
</evidence>
<dbReference type="EMBL" id="CAJHIT010000001">
    <property type="protein sequence ID" value="CAD6498907.1"/>
    <property type="molecule type" value="Genomic_DNA"/>
</dbReference>
<accession>A0A9W4GAY6</accession>
<name>A0A9W4GAY6_BLUGR</name>
<evidence type="ECO:0000256" key="9">
    <source>
        <dbReference type="ARBA" id="ARBA00023242"/>
    </source>
</evidence>
<dbReference type="GO" id="GO:0006357">
    <property type="term" value="P:regulation of transcription by RNA polymerase II"/>
    <property type="evidence" value="ECO:0007669"/>
    <property type="project" value="InterPro"/>
</dbReference>
<feature type="compositionally biased region" description="Polar residues" evidence="13">
    <location>
        <begin position="49"/>
        <end position="66"/>
    </location>
</feature>
<feature type="coiled-coil region" evidence="12">
    <location>
        <begin position="802"/>
        <end position="829"/>
    </location>
</feature>
<evidence type="ECO:0000256" key="7">
    <source>
        <dbReference type="ARBA" id="ARBA00023159"/>
    </source>
</evidence>
<keyword evidence="9" id="KW-0539">Nucleus</keyword>
<evidence type="ECO:0000259" key="14">
    <source>
        <dbReference type="SMART" id="SM01281"/>
    </source>
</evidence>
<feature type="domain" description="Mediator complex subunit Med12" evidence="14">
    <location>
        <begin position="194"/>
        <end position="257"/>
    </location>
</feature>
<comment type="caution">
    <text evidence="15">The sequence shown here is derived from an EMBL/GenBank/DDBJ whole genome shotgun (WGS) entry which is preliminary data.</text>
</comment>
<evidence type="ECO:0000256" key="8">
    <source>
        <dbReference type="ARBA" id="ARBA00023163"/>
    </source>
</evidence>
<dbReference type="Proteomes" id="UP000683417">
    <property type="component" value="Unassembled WGS sequence"/>
</dbReference>
<dbReference type="InterPro" id="IPR057344">
    <property type="entry name" value="ARM_SRB8"/>
</dbReference>
<protein>
    <recommendedName>
        <fullName evidence="4">Mediator of RNA polymerase II transcription subunit 12</fullName>
    </recommendedName>
    <alternativeName>
        <fullName evidence="11">Mediator complex subunit 12</fullName>
    </alternativeName>
</protein>
<evidence type="ECO:0000256" key="13">
    <source>
        <dbReference type="SAM" id="MobiDB-lite"/>
    </source>
</evidence>
<dbReference type="PANTHER" id="PTHR46567">
    <property type="entry name" value="MEDIATOR OF RNA POLYMERASE II TRANSCRIPTION SUBUNIT 12"/>
    <property type="match status" value="1"/>
</dbReference>
<evidence type="ECO:0000256" key="10">
    <source>
        <dbReference type="ARBA" id="ARBA00025661"/>
    </source>
</evidence>
<sequence length="1427" mass="162190">MSGTNRNLSTVNPQSDITTTATTSDVAAHKWKHLHPTPLKISSDHDFPTQDTPSFHDALTNNQSCKSVPMPARPGRNRNEVSKCRHPKISSLKKDTRPKPYVLEVPNDAPRLSSNIYSDFFPWVGNNPEDQFSETIIRQGYYDKCQSAQIEIGSARSTVFPALKHKSGLQTLSSTITSILLQRRSHSQIVSTSTFKPPPRVTVTDTKREMWLKDLANPSVSLRRLSRSIPHGVRGKVLLEQALAKYIPIERTVWLARCVGANELRSFRRKGVSGTFSMGGETKWIRDFTICVEQFLESIMGSCSVNNFKLKIDYAIRLATHFYDESLLDRDHYLEWIISSFENTTQTKLPLWLLIVQIYWKDLSRYRKYGCRLSFGLLYHLSEIASSSDIDLLVPLSERVTNLIKDQMIWNRNNFVAPKAWAQYRGLTYSNVVIGDKKIVPFYDTIDLRNSRLITTYKTKTLSPQQKLLKLLDETLTGLYTNKTACEAWSLCDDKILLAQAIVNWSTSSCRPGKTKIYVAARILRTWYNFSINITEIILSFLELDCCESGRNKADLYHLISELARSGHFYTPSYVQWIIARGGVQCPQALDLDGPCATRLLAELPISNQSKPILDMRLMLMSRANYSTHEEIQSVRKCKSLLCRRLSRAQNDVSLESHDSKDLLEDTRRLFSSTSRTVKSEIGLWLRDQVIHMMRLPDTLLKDLEDPKKEFKASTITSSEFDIVCQSLEDLEDISMLADVLKIVSTCNDINILTLCTDTLNLHRENLAAIGALSEIFGALLSRSREIREITNFAPVSFLEALLELGSRIENQDIVIEELNQELSRIYNKPKIDACSPISDCHGIPEPADPNIIEEIEKLMTYGTNFDHKALEKLFWKTTAILESSWENLLEKQRTCGMLLTKIRTHEARQFDTLMAKWLERIIDLPCRPNLIQICAPLVCTGCLTLHIVLSNCEDKFNDTYSKKQSDVSDLNLEVLDLIFSCPKTLETLNSEEANRFRIKQMDLLRNSLTDAICALRLAFEIFQTSSRTTHNICRSELNYFKNKNMQQLLQNLVLFETDIFVHELLIPLLNSSNSDAKAAINKAIDLVLNPSSFHVKMNAEALLNIVDDLSMQFCRVKLIIMFGALKVGQGLDDNLGNLESFYIAIESAIFTGKGNWANLVPLLDINPAQYLRHRAETKFISLIPSLKNIGDLNLSTHEGRVSICKDLLLVISTATCSPSAAPSQHNDDSQLICEISDVLNGLWLILSSSQTQDLKDFIIEKWIPLLLSFISAHTPILEAINSLTESKAKIVHTLVSFMYHLQIFNTNQDGIEPLVENCYDLAIHLADYLPDDIRQQCFKNLHDGTYTFQLSYLFNYTSGDNENLVLSQNDPKIADQSAEASDKDWSEKEQLKPFYIRRWEMLGEPTPNMFENDTSLSLTLFGARRS</sequence>
<keyword evidence="5" id="KW-0678">Repressor</keyword>
<comment type="subcellular location">
    <subcellularLocation>
        <location evidence="1">Nucleus</location>
    </subcellularLocation>
</comment>
<dbReference type="PANTHER" id="PTHR46567:SF1">
    <property type="entry name" value="MEDIATOR OF RNA POLYMERASE II TRANSCRIPTION SUBUNIT 12"/>
    <property type="match status" value="1"/>
</dbReference>
<evidence type="ECO:0000313" key="15">
    <source>
        <dbReference type="EMBL" id="CAD6498907.1"/>
    </source>
</evidence>
<dbReference type="GO" id="GO:0016592">
    <property type="term" value="C:mediator complex"/>
    <property type="evidence" value="ECO:0007669"/>
    <property type="project" value="InterPro"/>
</dbReference>
<feature type="region of interest" description="Disordered" evidence="13">
    <location>
        <begin position="46"/>
        <end position="101"/>
    </location>
</feature>
<keyword evidence="6" id="KW-0805">Transcription regulation</keyword>
<evidence type="ECO:0000313" key="16">
    <source>
        <dbReference type="Proteomes" id="UP000683417"/>
    </source>
</evidence>
<reference evidence="15" key="1">
    <citation type="submission" date="2020-10" db="EMBL/GenBank/DDBJ databases">
        <authorList>
            <person name="Muller C M."/>
        </authorList>
    </citation>
    <scope>NUCLEOTIDE SEQUENCE</scope>
    <source>
        <strain evidence="15">THUN-12</strain>
    </source>
</reference>
<evidence type="ECO:0000256" key="3">
    <source>
        <dbReference type="ARBA" id="ARBA00011629"/>
    </source>
</evidence>
<evidence type="ECO:0000256" key="12">
    <source>
        <dbReference type="SAM" id="Coils"/>
    </source>
</evidence>
<evidence type="ECO:0000256" key="11">
    <source>
        <dbReference type="ARBA" id="ARBA00032010"/>
    </source>
</evidence>
<keyword evidence="8" id="KW-0804">Transcription</keyword>
<evidence type="ECO:0000256" key="2">
    <source>
        <dbReference type="ARBA" id="ARBA00010289"/>
    </source>
</evidence>
<keyword evidence="7" id="KW-0010">Activator</keyword>
<gene>
    <name evidence="15" type="ORF">BGTH12_LOCUS265</name>
</gene>
<evidence type="ECO:0000256" key="4">
    <source>
        <dbReference type="ARBA" id="ARBA00019622"/>
    </source>
</evidence>